<dbReference type="PANTHER" id="PTHR30603">
    <property type="entry name" value="RNA POLYMERASE SIGMA FACTOR RPO"/>
    <property type="match status" value="1"/>
</dbReference>
<evidence type="ECO:0000256" key="3">
    <source>
        <dbReference type="ARBA" id="ARBA00023125"/>
    </source>
</evidence>
<dbReference type="PATRIC" id="fig|52.7.peg.8244"/>
<evidence type="ECO:0000313" key="9">
    <source>
        <dbReference type="Proteomes" id="UP000067626"/>
    </source>
</evidence>
<dbReference type="InterPro" id="IPR007624">
    <property type="entry name" value="RNA_pol_sigma70_r3"/>
</dbReference>
<evidence type="ECO:0000259" key="7">
    <source>
        <dbReference type="PROSITE" id="PS00716"/>
    </source>
</evidence>
<dbReference type="KEGG" id="ccro:CMC5_075020"/>
<dbReference type="PROSITE" id="PS00715">
    <property type="entry name" value="SIGMA70_1"/>
    <property type="match status" value="1"/>
</dbReference>
<evidence type="ECO:0000313" key="8">
    <source>
        <dbReference type="EMBL" id="AKT43271.1"/>
    </source>
</evidence>
<gene>
    <name evidence="8" type="ORF">CMC5_075020</name>
</gene>
<organism evidence="8 9">
    <name type="scientific">Chondromyces crocatus</name>
    <dbReference type="NCBI Taxonomy" id="52"/>
    <lineage>
        <taxon>Bacteria</taxon>
        <taxon>Pseudomonadati</taxon>
        <taxon>Myxococcota</taxon>
        <taxon>Polyangia</taxon>
        <taxon>Polyangiales</taxon>
        <taxon>Polyangiaceae</taxon>
        <taxon>Chondromyces</taxon>
    </lineage>
</organism>
<dbReference type="Pfam" id="PF04545">
    <property type="entry name" value="Sigma70_r4"/>
    <property type="match status" value="1"/>
</dbReference>
<dbReference type="PRINTS" id="PR00046">
    <property type="entry name" value="SIGMA70FCT"/>
</dbReference>
<feature type="domain" description="RNA polymerase sigma-70" evidence="7">
    <location>
        <begin position="460"/>
        <end position="486"/>
    </location>
</feature>
<comment type="function">
    <text evidence="5">Sigma factors are initiation factors that promote the attachment of RNA polymerase to specific initiation sites and are then released.</text>
</comment>
<dbReference type="Pfam" id="PF04539">
    <property type="entry name" value="Sigma70_r3"/>
    <property type="match status" value="1"/>
</dbReference>
<dbReference type="InterPro" id="IPR036388">
    <property type="entry name" value="WH-like_DNA-bd_sf"/>
</dbReference>
<dbReference type="RefSeq" id="WP_169796769.1">
    <property type="nucleotide sequence ID" value="NZ_CP012159.1"/>
</dbReference>
<dbReference type="SUPFAM" id="SSF88659">
    <property type="entry name" value="Sigma3 and sigma4 domains of RNA polymerase sigma factors"/>
    <property type="match status" value="2"/>
</dbReference>
<dbReference type="PANTHER" id="PTHR30603:SF47">
    <property type="entry name" value="RNA POLYMERASE SIGMA FACTOR SIGD, CHLOROPLASTIC"/>
    <property type="match status" value="1"/>
</dbReference>
<keyword evidence="2 5" id="KW-0731">Sigma factor</keyword>
<dbReference type="Pfam" id="PF04542">
    <property type="entry name" value="Sigma70_r2"/>
    <property type="match status" value="1"/>
</dbReference>
<keyword evidence="4 5" id="KW-0804">Transcription</keyword>
<comment type="similarity">
    <text evidence="5">Belongs to the sigma-70 factor family.</text>
</comment>
<dbReference type="GO" id="GO:0006352">
    <property type="term" value="P:DNA-templated transcription initiation"/>
    <property type="evidence" value="ECO:0007669"/>
    <property type="project" value="InterPro"/>
</dbReference>
<reference evidence="8 9" key="1">
    <citation type="submission" date="2015-07" db="EMBL/GenBank/DDBJ databases">
        <title>Genome analysis of myxobacterium Chondromyces crocatus Cm c5 reveals a high potential for natural compound synthesis and the genetic basis for the loss of fruiting body formation.</title>
        <authorList>
            <person name="Zaburannyi N."/>
            <person name="Bunk B."/>
            <person name="Maier J."/>
            <person name="Overmann J."/>
            <person name="Mueller R."/>
        </authorList>
    </citation>
    <scope>NUCLEOTIDE SEQUENCE [LARGE SCALE GENOMIC DNA]</scope>
    <source>
        <strain evidence="8 9">Cm c5</strain>
    </source>
</reference>
<dbReference type="InterPro" id="IPR050239">
    <property type="entry name" value="Sigma-70_RNA_pol_init_factors"/>
</dbReference>
<protein>
    <recommendedName>
        <fullName evidence="5">RNA polymerase sigma factor</fullName>
    </recommendedName>
</protein>
<evidence type="ECO:0000256" key="1">
    <source>
        <dbReference type="ARBA" id="ARBA00023015"/>
    </source>
</evidence>
<dbReference type="InterPro" id="IPR007630">
    <property type="entry name" value="RNA_pol_sigma70_r4"/>
</dbReference>
<proteinExistence type="inferred from homology"/>
<dbReference type="InterPro" id="IPR000943">
    <property type="entry name" value="RNA_pol_sigma70"/>
</dbReference>
<keyword evidence="1 5" id="KW-0805">Transcription regulation</keyword>
<dbReference type="GO" id="GO:0003677">
    <property type="term" value="F:DNA binding"/>
    <property type="evidence" value="ECO:0007669"/>
    <property type="project" value="UniProtKB-KW"/>
</dbReference>
<evidence type="ECO:0000259" key="6">
    <source>
        <dbReference type="PROSITE" id="PS00715"/>
    </source>
</evidence>
<evidence type="ECO:0000256" key="4">
    <source>
        <dbReference type="ARBA" id="ARBA00023163"/>
    </source>
</evidence>
<dbReference type="InterPro" id="IPR014284">
    <property type="entry name" value="RNA_pol_sigma-70_dom"/>
</dbReference>
<dbReference type="InterPro" id="IPR007627">
    <property type="entry name" value="RNA_pol_sigma70_r2"/>
</dbReference>
<dbReference type="InterPro" id="IPR013325">
    <property type="entry name" value="RNA_pol_sigma_r2"/>
</dbReference>
<dbReference type="EMBL" id="CP012159">
    <property type="protein sequence ID" value="AKT43271.1"/>
    <property type="molecule type" value="Genomic_DNA"/>
</dbReference>
<evidence type="ECO:0000256" key="5">
    <source>
        <dbReference type="RuleBase" id="RU362124"/>
    </source>
</evidence>
<dbReference type="STRING" id="52.CMC5_075020"/>
<dbReference type="InterPro" id="IPR013324">
    <property type="entry name" value="RNA_pol_sigma_r3/r4-like"/>
</dbReference>
<dbReference type="NCBIfam" id="TIGR02937">
    <property type="entry name" value="sigma70-ECF"/>
    <property type="match status" value="1"/>
</dbReference>
<dbReference type="GO" id="GO:0016987">
    <property type="term" value="F:sigma factor activity"/>
    <property type="evidence" value="ECO:0007669"/>
    <property type="project" value="UniProtKB-KW"/>
</dbReference>
<keyword evidence="9" id="KW-1185">Reference proteome</keyword>
<dbReference type="Proteomes" id="UP000067626">
    <property type="component" value="Chromosome"/>
</dbReference>
<dbReference type="SUPFAM" id="SSF88946">
    <property type="entry name" value="Sigma2 domain of RNA polymerase sigma factors"/>
    <property type="match status" value="1"/>
</dbReference>
<accession>A0A0K1ER02</accession>
<keyword evidence="3 5" id="KW-0238">DNA-binding</keyword>
<feature type="domain" description="RNA polymerase sigma-70" evidence="6">
    <location>
        <begin position="290"/>
        <end position="303"/>
    </location>
</feature>
<dbReference type="CDD" id="cd06171">
    <property type="entry name" value="Sigma70_r4"/>
    <property type="match status" value="1"/>
</dbReference>
<dbReference type="PROSITE" id="PS00716">
    <property type="entry name" value="SIGMA70_2"/>
    <property type="match status" value="1"/>
</dbReference>
<dbReference type="Gene3D" id="1.20.120.1810">
    <property type="match status" value="1"/>
</dbReference>
<evidence type="ECO:0000256" key="2">
    <source>
        <dbReference type="ARBA" id="ARBA00023082"/>
    </source>
</evidence>
<name>A0A0K1ER02_CHOCO</name>
<dbReference type="AlphaFoldDB" id="A0A0K1ER02"/>
<sequence length="495" mass="56569">MRKMNSTAAKGDSFVPAHGTAKGLGTMNLLEDDQAEETSIRARSAEFIDEEPAAEFLDLDIGPLDRAQAPERGGRLERELRDVEDGGGDSMLARYFRDMALHPVMGPDEELDAARGVERTEIDHWVALLSHLPAAEYILEDIARDVAKAGEDEIKAPQIAELLKLVKLAHKQKGGKLIAEQARAWTELTEELAGVIRLPDSDRLWMAGAFTTARDLVREFDFDDDVSDPEEARVVRPRLESSPEYQAYLDLIERTFQAQHSAKNKFVKANLRLVVSIARRYNRGRLPLIDLIQEGNIGLMKAVERFDHNRGFRFSTYASWWIRHAISRALADKGRAVRIPVHMLDTYNRVARATQAIIARTGKEPTIEELERETGIPREKLDKVKDFYAETPFSLDRPVGDEDGRKFIDFLQEENALSPFDHLANRKWSDEVRRLLTTLTPIESRIIRWRFGLDDEDELTLKEIGDKYNLSRERIRQLQEQALGKIRKQMRDYSP</sequence>
<dbReference type="Gene3D" id="1.10.10.10">
    <property type="entry name" value="Winged helix-like DNA-binding domain superfamily/Winged helix DNA-binding domain"/>
    <property type="match status" value="2"/>
</dbReference>